<evidence type="ECO:0000256" key="7">
    <source>
        <dbReference type="ARBA" id="ARBA00022989"/>
    </source>
</evidence>
<evidence type="ECO:0000256" key="6">
    <source>
        <dbReference type="ARBA" id="ARBA00022847"/>
    </source>
</evidence>
<dbReference type="InterPro" id="IPR001991">
    <property type="entry name" value="Na-dicarboxylate_symporter"/>
</dbReference>
<comment type="similarity">
    <text evidence="2 10">Belongs to the dicarboxylate/amino acid:cation symporter (DAACS) (TC 2.A.23) family.</text>
</comment>
<dbReference type="PRINTS" id="PR00173">
    <property type="entry name" value="EDTRNSPORT"/>
</dbReference>
<proteinExistence type="inferred from homology"/>
<feature type="transmembrane region" description="Helical" evidence="10">
    <location>
        <begin position="152"/>
        <end position="175"/>
    </location>
</feature>
<accession>A0A6S7B4V7</accession>
<dbReference type="GO" id="GO:0015366">
    <property type="term" value="F:malate:proton symporter activity"/>
    <property type="evidence" value="ECO:0007669"/>
    <property type="project" value="TreeGrafter"/>
</dbReference>
<evidence type="ECO:0000256" key="10">
    <source>
        <dbReference type="HAMAP-Rule" id="MF_01300"/>
    </source>
</evidence>
<dbReference type="PROSITE" id="PS00713">
    <property type="entry name" value="NA_DICARBOXYL_SYMP_1"/>
    <property type="match status" value="1"/>
</dbReference>
<dbReference type="GO" id="GO:0005886">
    <property type="term" value="C:plasma membrane"/>
    <property type="evidence" value="ECO:0007669"/>
    <property type="project" value="UniProtKB-SubCell"/>
</dbReference>
<dbReference type="HAMAP" id="MF_01300">
    <property type="entry name" value="C4_dicarb_transport"/>
    <property type="match status" value="1"/>
</dbReference>
<dbReference type="PANTHER" id="PTHR42865:SF1">
    <property type="entry name" value="AEROBIC C4-DICARBOXYLATE TRANSPORT PROTEIN"/>
    <property type="match status" value="1"/>
</dbReference>
<comment type="caution">
    <text evidence="10">Lacks conserved residue(s) required for the propagation of feature annotation.</text>
</comment>
<dbReference type="Gene3D" id="1.10.3860.10">
    <property type="entry name" value="Sodium:dicarboxylate symporter"/>
    <property type="match status" value="1"/>
</dbReference>
<keyword evidence="13" id="KW-1185">Reference proteome</keyword>
<feature type="transmembrane region" description="Helical" evidence="10">
    <location>
        <begin position="353"/>
        <end position="374"/>
    </location>
</feature>
<dbReference type="FunFam" id="1.10.3860.10:FF:000001">
    <property type="entry name" value="C4-dicarboxylate transport protein"/>
    <property type="match status" value="1"/>
</dbReference>
<dbReference type="Proteomes" id="UP000494115">
    <property type="component" value="Unassembled WGS sequence"/>
</dbReference>
<comment type="function">
    <text evidence="10">Responsible for the transport of dicarboxylates such as succinate, fumarate, and malate across the membrane.</text>
</comment>
<dbReference type="PROSITE" id="PS00714">
    <property type="entry name" value="NA_DICARBOXYL_SYMP_2"/>
    <property type="match status" value="1"/>
</dbReference>
<feature type="transmembrane region" description="Helical" evidence="10">
    <location>
        <begin position="42"/>
        <end position="66"/>
    </location>
</feature>
<dbReference type="GO" id="GO:0015138">
    <property type="term" value="F:fumarate transmembrane transporter activity"/>
    <property type="evidence" value="ECO:0007669"/>
    <property type="project" value="TreeGrafter"/>
</dbReference>
<dbReference type="NCBIfam" id="NF009587">
    <property type="entry name" value="PRK13027.1"/>
    <property type="match status" value="1"/>
</dbReference>
<dbReference type="InterPro" id="IPR018107">
    <property type="entry name" value="Na-dicarboxylate_symporter_CS"/>
</dbReference>
<dbReference type="PANTHER" id="PTHR42865">
    <property type="entry name" value="PROTON/GLUTAMATE-ASPARTATE SYMPORTER"/>
    <property type="match status" value="1"/>
</dbReference>
<evidence type="ECO:0000256" key="1">
    <source>
        <dbReference type="ARBA" id="ARBA00004651"/>
    </source>
</evidence>
<evidence type="ECO:0000256" key="3">
    <source>
        <dbReference type="ARBA" id="ARBA00022448"/>
    </source>
</evidence>
<protein>
    <recommendedName>
        <fullName evidence="10">C4-dicarboxylate transport protein</fullName>
    </recommendedName>
</protein>
<organism evidence="12 13">
    <name type="scientific">Pararobbsia alpina</name>
    <dbReference type="NCBI Taxonomy" id="621374"/>
    <lineage>
        <taxon>Bacteria</taxon>
        <taxon>Pseudomonadati</taxon>
        <taxon>Pseudomonadota</taxon>
        <taxon>Betaproteobacteria</taxon>
        <taxon>Burkholderiales</taxon>
        <taxon>Burkholderiaceae</taxon>
        <taxon>Pararobbsia</taxon>
    </lineage>
</organism>
<dbReference type="InterPro" id="IPR023954">
    <property type="entry name" value="C4_dicarb_transport"/>
</dbReference>
<comment type="function">
    <text evidence="9">Responsible for the transport of dicarboxylates such as succinate, fumarate, and malate from the periplasm across the membrane.</text>
</comment>
<sequence length="450" mass="48036">MASHKPLYKSLYFQVIVAIVIGIALGFFAPHAGEAMKPLGDAFIKLIKMIIAPIIFCTVVVGVAGMEDMKKVGKTGGLALLYFEIVSGIALVVGLVIVNVIQPGAGMNVDPTTLDAKAVATVTSGRKIESTTEFLMNIIPSTVVDAFAKGEILQVLLFALLFGFALHAFGGRGTLIFDFVEKISHVFFRIVGIIMKVAPIGAFGAMAFTIGKYGIGSILSLGMLMLTFYATCLFFIFVVLGLIARFHGFSVWKLIKYLKEELFIVLGTSSSEAALPRVMVKLENLGAKKSVVGLVIPTGYSFNLDGTSIYLTLAAVFIAQATNTPLDLTHQLTLLAVLLLTSKGAAGVTGSGFIVLAATLSAVGHVPVAGLALILGVDRFMSEARALTNFIGNAVATLVVARWTGELDKPRMRRVLDSETQEEADQPEMVFDRTDERMPLATAGPRSHDV</sequence>
<dbReference type="GO" id="GO:0070778">
    <property type="term" value="P:L-aspartate transmembrane transport"/>
    <property type="evidence" value="ECO:0007669"/>
    <property type="project" value="TreeGrafter"/>
</dbReference>
<comment type="subcellular location">
    <subcellularLocation>
        <location evidence="1 10">Cell membrane</location>
        <topology evidence="1 10">Multi-pass membrane protein</topology>
    </subcellularLocation>
</comment>
<evidence type="ECO:0000256" key="9">
    <source>
        <dbReference type="ARBA" id="ARBA00053346"/>
    </source>
</evidence>
<dbReference type="SUPFAM" id="SSF118215">
    <property type="entry name" value="Proton glutamate symport protein"/>
    <property type="match status" value="1"/>
</dbReference>
<dbReference type="GO" id="GO:0015141">
    <property type="term" value="F:succinate transmembrane transporter activity"/>
    <property type="evidence" value="ECO:0007669"/>
    <property type="project" value="TreeGrafter"/>
</dbReference>
<feature type="region of interest" description="Disordered" evidence="11">
    <location>
        <begin position="416"/>
        <end position="450"/>
    </location>
</feature>
<keyword evidence="6 10" id="KW-0769">Symport</keyword>
<dbReference type="EMBL" id="CADIKM010000009">
    <property type="protein sequence ID" value="CAB3787899.1"/>
    <property type="molecule type" value="Genomic_DNA"/>
</dbReference>
<evidence type="ECO:0000256" key="2">
    <source>
        <dbReference type="ARBA" id="ARBA00006148"/>
    </source>
</evidence>
<keyword evidence="3 10" id="KW-0813">Transport</keyword>
<evidence type="ECO:0000256" key="4">
    <source>
        <dbReference type="ARBA" id="ARBA00022475"/>
    </source>
</evidence>
<evidence type="ECO:0000256" key="5">
    <source>
        <dbReference type="ARBA" id="ARBA00022692"/>
    </source>
</evidence>
<feature type="transmembrane region" description="Helical" evidence="10">
    <location>
        <begin position="12"/>
        <end position="30"/>
    </location>
</feature>
<keyword evidence="5 10" id="KW-0812">Transmembrane</keyword>
<evidence type="ECO:0000256" key="11">
    <source>
        <dbReference type="SAM" id="MobiDB-lite"/>
    </source>
</evidence>
<dbReference type="InterPro" id="IPR036458">
    <property type="entry name" value="Na:dicarbo_symporter_sf"/>
</dbReference>
<evidence type="ECO:0000313" key="12">
    <source>
        <dbReference type="EMBL" id="CAB3787899.1"/>
    </source>
</evidence>
<feature type="transmembrane region" description="Helical" evidence="10">
    <location>
        <begin position="187"/>
        <end position="211"/>
    </location>
</feature>
<evidence type="ECO:0000256" key="8">
    <source>
        <dbReference type="ARBA" id="ARBA00023136"/>
    </source>
</evidence>
<keyword evidence="4 10" id="KW-1003">Cell membrane</keyword>
<gene>
    <name evidence="12" type="primary">dctA2</name>
    <name evidence="10" type="synonym">dctA</name>
    <name evidence="12" type="ORF">LMG28138_02530</name>
</gene>
<reference evidence="12 13" key="1">
    <citation type="submission" date="2020-04" db="EMBL/GenBank/DDBJ databases">
        <authorList>
            <person name="De Canck E."/>
        </authorList>
    </citation>
    <scope>NUCLEOTIDE SEQUENCE [LARGE SCALE GENOMIC DNA]</scope>
    <source>
        <strain evidence="12 13">LMG 28138</strain>
    </source>
</reference>
<keyword evidence="8 10" id="KW-0472">Membrane</keyword>
<dbReference type="RefSeq" id="WP_175105094.1">
    <property type="nucleotide sequence ID" value="NZ_CADIKM010000009.1"/>
</dbReference>
<dbReference type="Pfam" id="PF00375">
    <property type="entry name" value="SDF"/>
    <property type="match status" value="1"/>
</dbReference>
<feature type="transmembrane region" description="Helical" evidence="10">
    <location>
        <begin position="78"/>
        <end position="101"/>
    </location>
</feature>
<keyword evidence="7 10" id="KW-1133">Transmembrane helix</keyword>
<evidence type="ECO:0000313" key="13">
    <source>
        <dbReference type="Proteomes" id="UP000494115"/>
    </source>
</evidence>
<name>A0A6S7B4V7_9BURK</name>
<feature type="transmembrane region" description="Helical" evidence="10">
    <location>
        <begin position="217"/>
        <end position="244"/>
    </location>
</feature>
<dbReference type="AlphaFoldDB" id="A0A6S7B4V7"/>
<dbReference type="NCBIfam" id="NF002461">
    <property type="entry name" value="PRK01663.1"/>
    <property type="match status" value="1"/>
</dbReference>